<dbReference type="GeneID" id="77676613"/>
<dbReference type="PANTHER" id="PTHR42737">
    <property type="entry name" value="GLUTATHIONE REDUCTASE"/>
    <property type="match status" value="1"/>
</dbReference>
<sequence>MEQEQVRNSSFNGDEVLIVNGGSFGERLKNLIKEQGIESVETIRTKDSMKIKNRLYQAVTHSMASALDRVQYYADYSLRLKCKSKVDWSILREKIKKKVHEIEANKRAPEDIYSIEKKGSEIYINGEVCKAKNIVVVNTLENTEEINLNNLWIKLVELESTSFCVFLSGGGKQTVETASILSDLGCKVYLSLKDTVLLPECDTNIQENIKNILLEKGVTLFFESSVEIVNELDRTYTVTVNTSNGFSQVVKDIDYYFTEREYSLEINIMESQRILSVSEPGKNIGKAEVEVLNNLFPSEFSKDKKYFPLVPTYIYTSPPAAAVGYTEAMARKNFPSVRVVNPKFRGLFYSVCQNKVPTDYKLVFALDTAENPQKERLVGLHLFGASSIDAIKGFSIGMYCGISPEDILKTIPIHPTSSEEVITG</sequence>
<dbReference type="SUPFAM" id="SSF51905">
    <property type="entry name" value="FAD/NAD(P)-binding domain"/>
    <property type="match status" value="1"/>
</dbReference>
<keyword evidence="5" id="KW-0676">Redox-active center</keyword>
<comment type="cofactor">
    <cofactor evidence="1">
        <name>FAD</name>
        <dbReference type="ChEBI" id="CHEBI:57692"/>
    </cofactor>
</comment>
<dbReference type="Proteomes" id="UP000054524">
    <property type="component" value="Unassembled WGS sequence"/>
</dbReference>
<dbReference type="AlphaFoldDB" id="A0A086J0J3"/>
<dbReference type="InterPro" id="IPR036188">
    <property type="entry name" value="FAD/NAD-bd_sf"/>
</dbReference>
<feature type="domain" description="Pyridine nucleotide-disulphide oxidoreductase dimerisation" evidence="7">
    <location>
        <begin position="310"/>
        <end position="421"/>
    </location>
</feature>
<dbReference type="GO" id="GO:0045454">
    <property type="term" value="P:cell redox homeostasis"/>
    <property type="evidence" value="ECO:0007669"/>
    <property type="project" value="InterPro"/>
</dbReference>
<dbReference type="PRINTS" id="PR00411">
    <property type="entry name" value="PNDRDTASEI"/>
</dbReference>
<dbReference type="GO" id="GO:0034599">
    <property type="term" value="P:cellular response to oxidative stress"/>
    <property type="evidence" value="ECO:0007669"/>
    <property type="project" value="TreeGrafter"/>
</dbReference>
<dbReference type="InterPro" id="IPR016156">
    <property type="entry name" value="FAD/NAD-linked_Rdtase_dimer_sf"/>
</dbReference>
<keyword evidence="4" id="KW-1015">Disulfide bond</keyword>
<dbReference type="InterPro" id="IPR046952">
    <property type="entry name" value="GSHR/TRXR-like"/>
</dbReference>
<dbReference type="Gene3D" id="3.30.390.30">
    <property type="match status" value="1"/>
</dbReference>
<evidence type="ECO:0000313" key="9">
    <source>
        <dbReference type="Proteomes" id="UP000054524"/>
    </source>
</evidence>
<dbReference type="Gene3D" id="3.50.50.60">
    <property type="entry name" value="FAD/NAD(P)-binding domain"/>
    <property type="match status" value="2"/>
</dbReference>
<proteinExistence type="inferred from homology"/>
<dbReference type="SUPFAM" id="SSF55424">
    <property type="entry name" value="FAD/NAD-linked reductases, dimerisation (C-terminal) domain"/>
    <property type="match status" value="1"/>
</dbReference>
<protein>
    <recommendedName>
        <fullName evidence="10">Glutathione-disulfide reductase</fullName>
    </recommendedName>
</protein>
<reference evidence="8 9" key="1">
    <citation type="journal article" date="2014" name="Genome Announc.">
        <title>Genome Sequence of the Microsporidian Species Nematocida sp1 Strain ERTm6 (ATCC PRA-372).</title>
        <authorList>
            <person name="Bakowski M.A."/>
            <person name="Priest M."/>
            <person name="Young S."/>
            <person name="Cuomo C.A."/>
            <person name="Troemel E.R."/>
        </authorList>
    </citation>
    <scope>NUCLEOTIDE SEQUENCE [LARGE SCALE GENOMIC DNA]</scope>
    <source>
        <strain evidence="8 9">ERTm6</strain>
    </source>
</reference>
<dbReference type="GO" id="GO:0050660">
    <property type="term" value="F:flavin adenine dinucleotide binding"/>
    <property type="evidence" value="ECO:0007669"/>
    <property type="project" value="InterPro"/>
</dbReference>
<dbReference type="PANTHER" id="PTHR42737:SF2">
    <property type="entry name" value="GLUTATHIONE REDUCTASE"/>
    <property type="match status" value="1"/>
</dbReference>
<name>A0A086J0J3_NEMA1</name>
<evidence type="ECO:0000256" key="3">
    <source>
        <dbReference type="ARBA" id="ARBA00023002"/>
    </source>
</evidence>
<dbReference type="GO" id="GO:0006749">
    <property type="term" value="P:glutathione metabolic process"/>
    <property type="evidence" value="ECO:0007669"/>
    <property type="project" value="TreeGrafter"/>
</dbReference>
<dbReference type="Pfam" id="PF02852">
    <property type="entry name" value="Pyr_redox_dim"/>
    <property type="match status" value="1"/>
</dbReference>
<keyword evidence="9" id="KW-1185">Reference proteome</keyword>
<comment type="caution">
    <text evidence="8">The sequence shown here is derived from an EMBL/GenBank/DDBJ whole genome shotgun (WGS) entry which is preliminary data.</text>
</comment>
<comment type="similarity">
    <text evidence="2">Belongs to the class-I pyridine nucleotide-disulfide oxidoreductase family.</text>
</comment>
<dbReference type="Pfam" id="PF00070">
    <property type="entry name" value="Pyr_redox"/>
    <property type="match status" value="1"/>
</dbReference>
<evidence type="ECO:0000259" key="7">
    <source>
        <dbReference type="Pfam" id="PF02852"/>
    </source>
</evidence>
<dbReference type="RefSeq" id="XP_052904216.1">
    <property type="nucleotide sequence ID" value="XM_053049266.1"/>
</dbReference>
<accession>A0A086J0J3</accession>
<evidence type="ECO:0008006" key="10">
    <source>
        <dbReference type="Google" id="ProtNLM"/>
    </source>
</evidence>
<keyword evidence="3" id="KW-0560">Oxidoreductase</keyword>
<gene>
    <name evidence="8" type="ORF">NESG_01640</name>
</gene>
<feature type="domain" description="Pyridine nucleotide-disulphide oxidoreductase N-terminal" evidence="6">
    <location>
        <begin position="168"/>
        <end position="240"/>
    </location>
</feature>
<evidence type="ECO:0000259" key="6">
    <source>
        <dbReference type="Pfam" id="PF00070"/>
    </source>
</evidence>
<dbReference type="InterPro" id="IPR004099">
    <property type="entry name" value="Pyr_nucl-diS_OxRdtase_dimer"/>
</dbReference>
<dbReference type="GO" id="GO:0005829">
    <property type="term" value="C:cytosol"/>
    <property type="evidence" value="ECO:0007669"/>
    <property type="project" value="TreeGrafter"/>
</dbReference>
<evidence type="ECO:0000256" key="5">
    <source>
        <dbReference type="ARBA" id="ARBA00023284"/>
    </source>
</evidence>
<evidence type="ECO:0000256" key="2">
    <source>
        <dbReference type="ARBA" id="ARBA00007532"/>
    </source>
</evidence>
<organism evidence="8 9">
    <name type="scientific">Nematocida ausubeli (strain ATCC PRA-371 / ERTm2)</name>
    <name type="common">Nematode killer fungus</name>
    <dbReference type="NCBI Taxonomy" id="1913371"/>
    <lineage>
        <taxon>Eukaryota</taxon>
        <taxon>Fungi</taxon>
        <taxon>Fungi incertae sedis</taxon>
        <taxon>Microsporidia</taxon>
        <taxon>Nematocida</taxon>
    </lineage>
</organism>
<dbReference type="InterPro" id="IPR039648">
    <property type="entry name" value="DHPH_N"/>
</dbReference>
<evidence type="ECO:0000256" key="4">
    <source>
        <dbReference type="ARBA" id="ARBA00023157"/>
    </source>
</evidence>
<evidence type="ECO:0000313" key="8">
    <source>
        <dbReference type="EMBL" id="KFG25661.1"/>
    </source>
</evidence>
<dbReference type="EMBL" id="AKIJ01000004">
    <property type="protein sequence ID" value="KFG25661.1"/>
    <property type="molecule type" value="Genomic_DNA"/>
</dbReference>
<dbReference type="HOGENOM" id="CLU_647400_0_0_1"/>
<dbReference type="GO" id="GO:0004362">
    <property type="term" value="F:glutathione-disulfide reductase (NADPH) activity"/>
    <property type="evidence" value="ECO:0007669"/>
    <property type="project" value="TreeGrafter"/>
</dbReference>
<evidence type="ECO:0000256" key="1">
    <source>
        <dbReference type="ARBA" id="ARBA00001974"/>
    </source>
</evidence>